<dbReference type="AlphaFoldDB" id="R7TA85"/>
<evidence type="ECO:0000313" key="14">
    <source>
        <dbReference type="EnsemblMetazoa" id="CapteP188165"/>
    </source>
</evidence>
<evidence type="ECO:0000256" key="8">
    <source>
        <dbReference type="ARBA" id="ARBA00023136"/>
    </source>
</evidence>
<keyword evidence="5 12" id="KW-1133">Transmembrane helix</keyword>
<dbReference type="EMBL" id="AMQN01033830">
    <property type="status" value="NOT_ANNOTATED_CDS"/>
    <property type="molecule type" value="Genomic_DNA"/>
</dbReference>
<proteinExistence type="inferred from homology"/>
<evidence type="ECO:0000313" key="13">
    <source>
        <dbReference type="EMBL" id="ELT87924.1"/>
    </source>
</evidence>
<dbReference type="EMBL" id="KB312071">
    <property type="protein sequence ID" value="ELT87924.1"/>
    <property type="molecule type" value="Genomic_DNA"/>
</dbReference>
<keyword evidence="8 12" id="KW-0472">Membrane</keyword>
<keyword evidence="6" id="KW-0915">Sodium</keyword>
<dbReference type="GO" id="GO:0005272">
    <property type="term" value="F:sodium channel activity"/>
    <property type="evidence" value="ECO:0007669"/>
    <property type="project" value="UniProtKB-KW"/>
</dbReference>
<evidence type="ECO:0000256" key="1">
    <source>
        <dbReference type="ARBA" id="ARBA00004141"/>
    </source>
</evidence>
<comment type="subcellular location">
    <subcellularLocation>
        <location evidence="1">Membrane</location>
        <topology evidence="1">Multi-pass membrane protein</topology>
    </subcellularLocation>
</comment>
<evidence type="ECO:0000256" key="3">
    <source>
        <dbReference type="ARBA" id="ARBA00022461"/>
    </source>
</evidence>
<evidence type="ECO:0000256" key="2">
    <source>
        <dbReference type="ARBA" id="ARBA00022448"/>
    </source>
</evidence>
<feature type="non-terminal residue" evidence="13">
    <location>
        <position position="158"/>
    </location>
</feature>
<dbReference type="Proteomes" id="UP000014760">
    <property type="component" value="Unassembled WGS sequence"/>
</dbReference>
<evidence type="ECO:0000256" key="5">
    <source>
        <dbReference type="ARBA" id="ARBA00022989"/>
    </source>
</evidence>
<reference evidence="14" key="3">
    <citation type="submission" date="2015-06" db="UniProtKB">
        <authorList>
            <consortium name="EnsemblMetazoa"/>
        </authorList>
    </citation>
    <scope>IDENTIFICATION</scope>
</reference>
<evidence type="ECO:0000256" key="6">
    <source>
        <dbReference type="ARBA" id="ARBA00023053"/>
    </source>
</evidence>
<dbReference type="HOGENOM" id="CLU_1673595_0_0_1"/>
<reference evidence="13 15" key="2">
    <citation type="journal article" date="2013" name="Nature">
        <title>Insights into bilaterian evolution from three spiralian genomes.</title>
        <authorList>
            <person name="Simakov O."/>
            <person name="Marletaz F."/>
            <person name="Cho S.J."/>
            <person name="Edsinger-Gonzales E."/>
            <person name="Havlak P."/>
            <person name="Hellsten U."/>
            <person name="Kuo D.H."/>
            <person name="Larsson T."/>
            <person name="Lv J."/>
            <person name="Arendt D."/>
            <person name="Savage R."/>
            <person name="Osoegawa K."/>
            <person name="de Jong P."/>
            <person name="Grimwood J."/>
            <person name="Chapman J.A."/>
            <person name="Shapiro H."/>
            <person name="Aerts A."/>
            <person name="Otillar R.P."/>
            <person name="Terry A.Y."/>
            <person name="Boore J.L."/>
            <person name="Grigoriev I.V."/>
            <person name="Lindberg D.R."/>
            <person name="Seaver E.C."/>
            <person name="Weisblat D.A."/>
            <person name="Putnam N.H."/>
            <person name="Rokhsar D.S."/>
        </authorList>
    </citation>
    <scope>NUCLEOTIDE SEQUENCE</scope>
    <source>
        <strain evidence="13 15">I ESC-2004</strain>
    </source>
</reference>
<keyword evidence="9 11" id="KW-0739">Sodium transport</keyword>
<keyword evidence="3 11" id="KW-0894">Sodium channel</keyword>
<dbReference type="OrthoDB" id="6332919at2759"/>
<evidence type="ECO:0000256" key="11">
    <source>
        <dbReference type="RuleBase" id="RU000679"/>
    </source>
</evidence>
<dbReference type="EMBL" id="AMQN01033831">
    <property type="status" value="NOT_ANNOTATED_CDS"/>
    <property type="molecule type" value="Genomic_DNA"/>
</dbReference>
<dbReference type="EnsemblMetazoa" id="CapteT188165">
    <property type="protein sequence ID" value="CapteP188165"/>
    <property type="gene ID" value="CapteG188165"/>
</dbReference>
<keyword evidence="10 11" id="KW-0407">Ion channel</keyword>
<sequence>MSGMNTNKWDILWGNYAEIVEAAAKTEGDKSWKTLFREFLGETTFHGLSYIAHDAYFSIRSTCAILFGVLVVKRLVRMLLVRPRSVDVEIYYAGLLYPAVTICNQNYFSGLNSGLDTRLRTKFMLAQLNAVTAILGVRLKTGLTAEYNMLPYGILDLE</sequence>
<evidence type="ECO:0000256" key="7">
    <source>
        <dbReference type="ARBA" id="ARBA00023065"/>
    </source>
</evidence>
<dbReference type="Pfam" id="PF00858">
    <property type="entry name" value="ASC"/>
    <property type="match status" value="1"/>
</dbReference>
<keyword evidence="15" id="KW-1185">Reference proteome</keyword>
<evidence type="ECO:0000256" key="4">
    <source>
        <dbReference type="ARBA" id="ARBA00022692"/>
    </source>
</evidence>
<comment type="similarity">
    <text evidence="11">Belongs to the amiloride-sensitive sodium channel (TC 1.A.6) family.</text>
</comment>
<keyword evidence="2 11" id="KW-0813">Transport</keyword>
<protein>
    <submittedName>
        <fullName evidence="13 14">Uncharacterized protein</fullName>
    </submittedName>
</protein>
<reference evidence="15" key="1">
    <citation type="submission" date="2012-12" db="EMBL/GenBank/DDBJ databases">
        <authorList>
            <person name="Hellsten U."/>
            <person name="Grimwood J."/>
            <person name="Chapman J.A."/>
            <person name="Shapiro H."/>
            <person name="Aerts A."/>
            <person name="Otillar R.P."/>
            <person name="Terry A.Y."/>
            <person name="Boore J.L."/>
            <person name="Simakov O."/>
            <person name="Marletaz F."/>
            <person name="Cho S.-J."/>
            <person name="Edsinger-Gonzales E."/>
            <person name="Havlak P."/>
            <person name="Kuo D.-H."/>
            <person name="Larsson T."/>
            <person name="Lv J."/>
            <person name="Arendt D."/>
            <person name="Savage R."/>
            <person name="Osoegawa K."/>
            <person name="de Jong P."/>
            <person name="Lindberg D.R."/>
            <person name="Seaver E.C."/>
            <person name="Weisblat D.A."/>
            <person name="Putnam N.H."/>
            <person name="Grigoriev I.V."/>
            <person name="Rokhsar D.S."/>
        </authorList>
    </citation>
    <scope>NUCLEOTIDE SEQUENCE</scope>
    <source>
        <strain evidence="15">I ESC-2004</strain>
    </source>
</reference>
<evidence type="ECO:0000256" key="10">
    <source>
        <dbReference type="ARBA" id="ARBA00023303"/>
    </source>
</evidence>
<evidence type="ECO:0000313" key="15">
    <source>
        <dbReference type="Proteomes" id="UP000014760"/>
    </source>
</evidence>
<keyword evidence="4 11" id="KW-0812">Transmembrane</keyword>
<dbReference type="InterPro" id="IPR001873">
    <property type="entry name" value="ENaC"/>
</dbReference>
<organism evidence="13">
    <name type="scientific">Capitella teleta</name>
    <name type="common">Polychaete worm</name>
    <dbReference type="NCBI Taxonomy" id="283909"/>
    <lineage>
        <taxon>Eukaryota</taxon>
        <taxon>Metazoa</taxon>
        <taxon>Spiralia</taxon>
        <taxon>Lophotrochozoa</taxon>
        <taxon>Annelida</taxon>
        <taxon>Polychaeta</taxon>
        <taxon>Sedentaria</taxon>
        <taxon>Scolecida</taxon>
        <taxon>Capitellidae</taxon>
        <taxon>Capitella</taxon>
    </lineage>
</organism>
<feature type="transmembrane region" description="Helical" evidence="12">
    <location>
        <begin position="55"/>
        <end position="76"/>
    </location>
</feature>
<evidence type="ECO:0000256" key="9">
    <source>
        <dbReference type="ARBA" id="ARBA00023201"/>
    </source>
</evidence>
<name>R7TA85_CAPTE</name>
<keyword evidence="7 11" id="KW-0406">Ion transport</keyword>
<dbReference type="GO" id="GO:0016020">
    <property type="term" value="C:membrane"/>
    <property type="evidence" value="ECO:0007669"/>
    <property type="project" value="UniProtKB-SubCell"/>
</dbReference>
<evidence type="ECO:0000256" key="12">
    <source>
        <dbReference type="SAM" id="Phobius"/>
    </source>
</evidence>
<gene>
    <name evidence="13" type="ORF">CAPTEDRAFT_188165</name>
</gene>
<accession>R7TA85</accession>